<dbReference type="InterPro" id="IPR036396">
    <property type="entry name" value="Cyt_P450_sf"/>
</dbReference>
<evidence type="ECO:0000256" key="1">
    <source>
        <dbReference type="ARBA" id="ARBA00001971"/>
    </source>
</evidence>
<dbReference type="EMBL" id="DF933839">
    <property type="protein sequence ID" value="GAM41998.1"/>
    <property type="molecule type" value="Genomic_DNA"/>
</dbReference>
<evidence type="ECO:0000256" key="7">
    <source>
        <dbReference type="SAM" id="Phobius"/>
    </source>
</evidence>
<dbReference type="GO" id="GO:0005506">
    <property type="term" value="F:iron ion binding"/>
    <property type="evidence" value="ECO:0007669"/>
    <property type="project" value="InterPro"/>
</dbReference>
<evidence type="ECO:0000256" key="6">
    <source>
        <dbReference type="PIRSR" id="PIRSR602401-1"/>
    </source>
</evidence>
<dbReference type="GO" id="GO:0004497">
    <property type="term" value="F:monooxygenase activity"/>
    <property type="evidence" value="ECO:0007669"/>
    <property type="project" value="InterPro"/>
</dbReference>
<dbReference type="SUPFAM" id="SSF48264">
    <property type="entry name" value="Cytochrome P450"/>
    <property type="match status" value="1"/>
</dbReference>
<evidence type="ECO:0000256" key="5">
    <source>
        <dbReference type="ARBA" id="ARBA00023004"/>
    </source>
</evidence>
<dbReference type="CDD" id="cd11060">
    <property type="entry name" value="CYP57A1-like"/>
    <property type="match status" value="1"/>
</dbReference>
<keyword evidence="7" id="KW-0472">Membrane</keyword>
<dbReference type="InterPro" id="IPR002401">
    <property type="entry name" value="Cyt_P450_E_grp-I"/>
</dbReference>
<comment type="cofactor">
    <cofactor evidence="1 6">
        <name>heme</name>
        <dbReference type="ChEBI" id="CHEBI:30413"/>
    </cofactor>
</comment>
<dbReference type="AlphaFoldDB" id="A0A0B8N4A1"/>
<sequence>MITDYVSQPYLLQGTLLVLVFTVVARIAYLEIKHRALSDIPGPWIARYTNAWRCYLAWVYSERPGGITYHEVIHKKYGDVVRVGPQTVFINDPAGIPIVLGFKDRLEKTDSVNAFMQPGKPTSIVGIRNEQKHASYRRPIQGAYSLSSLKLYEPAIDDMINKLTSIFDEKVRSKTVINVTEWCHFFAYDTIMNITFGAPLGFLDNAKDMYDLIANQVKHVAYVRVLTQWPALDYVIRTNPIVVAFKKHKESPFFRFAVQRIRQEVEKPTPDEVPKRTLLQHFVDAKSRYPDVVDDTQIRLYCATNSLAGSLSPSRVLDCVLSWLAQHPQEQDRLYEEVVKNTKDFPVSLEDTVNMPYLEGVIREGYRLHHGGDIAIERKVGPNGTTLHNGRFIPAGYDLAMSSPSIRVCSAFGEEPHVFRPERWMRAKGESEHDFKTRRTYMDKVDLTFSQGSRACIGKSFTHLELFKVVASVMGQFKLELAGTPKRFVVPVQLARRSNSTSSATSNDIYPGDRTVAAASRLRAQHNVLKAALGGLVFAPINLNQPNLRVLDCGTADGYWLYDLSKQLDPSAALIGTDIGSFPSDSFTKPKNMMLSIHSYKDPWPTSWQNSFDLVHMRFCVAGLKDPEEARIAIDRLIGLVKPGGWIQLVDSTLSSGKILKNDKPSTILFKSMAHMLESKGQDTSAGLRIKPLLENSGRLSHIDSKEVVAKLGRGAETEELSKDGIYNLMKMIDTLKPKLEGLNDWPVTPAKLEELRPRIVEEANSTGAEKAYYAAWGKRTS</sequence>
<dbReference type="Gene3D" id="3.40.50.150">
    <property type="entry name" value="Vaccinia Virus protein VP39"/>
    <property type="match status" value="1"/>
</dbReference>
<proteinExistence type="inferred from homology"/>
<evidence type="ECO:0000256" key="4">
    <source>
        <dbReference type="ARBA" id="ARBA00023002"/>
    </source>
</evidence>
<dbReference type="PANTHER" id="PTHR24305:SF232">
    <property type="entry name" value="P450, PUTATIVE (EUROFUNG)-RELATED"/>
    <property type="match status" value="1"/>
</dbReference>
<feature type="binding site" description="axial binding residue" evidence="6">
    <location>
        <position position="456"/>
    </location>
    <ligand>
        <name>heme</name>
        <dbReference type="ChEBI" id="CHEBI:30413"/>
    </ligand>
    <ligandPart>
        <name>Fe</name>
        <dbReference type="ChEBI" id="CHEBI:18248"/>
    </ligandPart>
</feature>
<dbReference type="GO" id="GO:0020037">
    <property type="term" value="F:heme binding"/>
    <property type="evidence" value="ECO:0007669"/>
    <property type="project" value="InterPro"/>
</dbReference>
<dbReference type="Pfam" id="PF13489">
    <property type="entry name" value="Methyltransf_23"/>
    <property type="match status" value="1"/>
</dbReference>
<keyword evidence="7" id="KW-1133">Transmembrane helix</keyword>
<dbReference type="Proteomes" id="UP000053095">
    <property type="component" value="Unassembled WGS sequence"/>
</dbReference>
<dbReference type="InterPro" id="IPR017972">
    <property type="entry name" value="Cyt_P450_CS"/>
</dbReference>
<keyword evidence="9" id="KW-1185">Reference proteome</keyword>
<evidence type="ECO:0000313" key="8">
    <source>
        <dbReference type="EMBL" id="GAM41998.1"/>
    </source>
</evidence>
<evidence type="ECO:0008006" key="10">
    <source>
        <dbReference type="Google" id="ProtNLM"/>
    </source>
</evidence>
<evidence type="ECO:0000313" key="9">
    <source>
        <dbReference type="Proteomes" id="UP000053095"/>
    </source>
</evidence>
<reference evidence="9" key="1">
    <citation type="journal article" date="2015" name="Genome Announc.">
        <title>Draft genome sequence of Talaromyces cellulolyticus strain Y-94, a source of lignocellulosic biomass-degrading enzymes.</title>
        <authorList>
            <person name="Fujii T."/>
            <person name="Koike H."/>
            <person name="Sawayama S."/>
            <person name="Yano S."/>
            <person name="Inoue H."/>
        </authorList>
    </citation>
    <scope>NUCLEOTIDE SEQUENCE [LARGE SCALE GENOMIC DNA]</scope>
    <source>
        <strain evidence="9">Y-94</strain>
    </source>
</reference>
<keyword evidence="7" id="KW-0812">Transmembrane</keyword>
<evidence type="ECO:0000256" key="3">
    <source>
        <dbReference type="ARBA" id="ARBA00022723"/>
    </source>
</evidence>
<gene>
    <name evidence="8" type="ORF">TCE0_043r15581</name>
</gene>
<dbReference type="InterPro" id="IPR050121">
    <property type="entry name" value="Cytochrome_P450_monoxygenase"/>
</dbReference>
<dbReference type="SUPFAM" id="SSF53335">
    <property type="entry name" value="S-adenosyl-L-methionine-dependent methyltransferases"/>
    <property type="match status" value="1"/>
</dbReference>
<dbReference type="InterPro" id="IPR029063">
    <property type="entry name" value="SAM-dependent_MTases_sf"/>
</dbReference>
<name>A0A0B8N4A1_TALPI</name>
<accession>A0A0B8N4A1</accession>
<comment type="similarity">
    <text evidence="2">Belongs to the cytochrome P450 family.</text>
</comment>
<dbReference type="PRINTS" id="PR00463">
    <property type="entry name" value="EP450I"/>
</dbReference>
<keyword evidence="3 6" id="KW-0479">Metal-binding</keyword>
<keyword evidence="4" id="KW-0560">Oxidoreductase</keyword>
<feature type="transmembrane region" description="Helical" evidence="7">
    <location>
        <begin position="12"/>
        <end position="29"/>
    </location>
</feature>
<dbReference type="Gene3D" id="1.10.630.10">
    <property type="entry name" value="Cytochrome P450"/>
    <property type="match status" value="1"/>
</dbReference>
<keyword evidence="6" id="KW-0349">Heme</keyword>
<protein>
    <recommendedName>
        <fullName evidence="10">Cytochrome P450</fullName>
    </recommendedName>
</protein>
<dbReference type="Pfam" id="PF00067">
    <property type="entry name" value="p450"/>
    <property type="match status" value="1"/>
</dbReference>
<evidence type="ECO:0000256" key="2">
    <source>
        <dbReference type="ARBA" id="ARBA00010617"/>
    </source>
</evidence>
<dbReference type="GO" id="GO:0016705">
    <property type="term" value="F:oxidoreductase activity, acting on paired donors, with incorporation or reduction of molecular oxygen"/>
    <property type="evidence" value="ECO:0007669"/>
    <property type="project" value="InterPro"/>
</dbReference>
<dbReference type="PROSITE" id="PS00086">
    <property type="entry name" value="CYTOCHROME_P450"/>
    <property type="match status" value="1"/>
</dbReference>
<dbReference type="PANTHER" id="PTHR24305">
    <property type="entry name" value="CYTOCHROME P450"/>
    <property type="match status" value="1"/>
</dbReference>
<dbReference type="InterPro" id="IPR001128">
    <property type="entry name" value="Cyt_P450"/>
</dbReference>
<keyword evidence="5 6" id="KW-0408">Iron</keyword>
<organism evidence="8 9">
    <name type="scientific">Talaromyces pinophilus</name>
    <name type="common">Penicillium pinophilum</name>
    <dbReference type="NCBI Taxonomy" id="128442"/>
    <lineage>
        <taxon>Eukaryota</taxon>
        <taxon>Fungi</taxon>
        <taxon>Dikarya</taxon>
        <taxon>Ascomycota</taxon>
        <taxon>Pezizomycotina</taxon>
        <taxon>Eurotiomycetes</taxon>
        <taxon>Eurotiomycetidae</taxon>
        <taxon>Eurotiales</taxon>
        <taxon>Trichocomaceae</taxon>
        <taxon>Talaromyces</taxon>
        <taxon>Talaromyces sect. Talaromyces</taxon>
    </lineage>
</organism>